<proteinExistence type="predicted"/>
<dbReference type="GO" id="GO:0005634">
    <property type="term" value="C:nucleus"/>
    <property type="evidence" value="ECO:0007669"/>
    <property type="project" value="TreeGrafter"/>
</dbReference>
<dbReference type="Proteomes" id="UP000014760">
    <property type="component" value="Unassembled WGS sequence"/>
</dbReference>
<evidence type="ECO:0000256" key="1">
    <source>
        <dbReference type="ARBA" id="ARBA00022737"/>
    </source>
</evidence>
<dbReference type="PANTHER" id="PTHR24193:SF121">
    <property type="entry name" value="ADA2A-CONTAINING COMPLEX COMPONENT 3, ISOFORM D"/>
    <property type="match status" value="1"/>
</dbReference>
<dbReference type="HOGENOM" id="CLU_000134_18_9_1"/>
<dbReference type="EnsemblMetazoa" id="CapteT131552">
    <property type="protein sequence ID" value="CapteP131552"/>
    <property type="gene ID" value="CapteG131552"/>
</dbReference>
<dbReference type="InterPro" id="IPR002110">
    <property type="entry name" value="Ankyrin_rpt"/>
</dbReference>
<dbReference type="STRING" id="283909.R7VFR9"/>
<evidence type="ECO:0000313" key="4">
    <source>
        <dbReference type="EMBL" id="ELU15141.1"/>
    </source>
</evidence>
<dbReference type="SUPFAM" id="SSF48403">
    <property type="entry name" value="Ankyrin repeat"/>
    <property type="match status" value="1"/>
</dbReference>
<keyword evidence="6" id="KW-1185">Reference proteome</keyword>
<dbReference type="GO" id="GO:0000976">
    <property type="term" value="F:transcription cis-regulatory region binding"/>
    <property type="evidence" value="ECO:0007669"/>
    <property type="project" value="TreeGrafter"/>
</dbReference>
<reference evidence="6" key="1">
    <citation type="submission" date="2012-12" db="EMBL/GenBank/DDBJ databases">
        <authorList>
            <person name="Hellsten U."/>
            <person name="Grimwood J."/>
            <person name="Chapman J.A."/>
            <person name="Shapiro H."/>
            <person name="Aerts A."/>
            <person name="Otillar R.P."/>
            <person name="Terry A.Y."/>
            <person name="Boore J.L."/>
            <person name="Simakov O."/>
            <person name="Marletaz F."/>
            <person name="Cho S.-J."/>
            <person name="Edsinger-Gonzales E."/>
            <person name="Havlak P."/>
            <person name="Kuo D.-H."/>
            <person name="Larsson T."/>
            <person name="Lv J."/>
            <person name="Arendt D."/>
            <person name="Savage R."/>
            <person name="Osoegawa K."/>
            <person name="de Jong P."/>
            <person name="Lindberg D.R."/>
            <person name="Seaver E.C."/>
            <person name="Weisblat D.A."/>
            <person name="Putnam N.H."/>
            <person name="Grigoriev I.V."/>
            <person name="Rokhsar D.S."/>
        </authorList>
    </citation>
    <scope>NUCLEOTIDE SEQUENCE</scope>
    <source>
        <strain evidence="6">I ESC-2004</strain>
    </source>
</reference>
<dbReference type="OrthoDB" id="426293at2759"/>
<dbReference type="InterPro" id="IPR036770">
    <property type="entry name" value="Ankyrin_rpt-contain_sf"/>
</dbReference>
<reference evidence="4 6" key="2">
    <citation type="journal article" date="2013" name="Nature">
        <title>Insights into bilaterian evolution from three spiralian genomes.</title>
        <authorList>
            <person name="Simakov O."/>
            <person name="Marletaz F."/>
            <person name="Cho S.J."/>
            <person name="Edsinger-Gonzales E."/>
            <person name="Havlak P."/>
            <person name="Hellsten U."/>
            <person name="Kuo D.H."/>
            <person name="Larsson T."/>
            <person name="Lv J."/>
            <person name="Arendt D."/>
            <person name="Savage R."/>
            <person name="Osoegawa K."/>
            <person name="de Jong P."/>
            <person name="Grimwood J."/>
            <person name="Chapman J.A."/>
            <person name="Shapiro H."/>
            <person name="Aerts A."/>
            <person name="Otillar R.P."/>
            <person name="Terry A.Y."/>
            <person name="Boore J.L."/>
            <person name="Grigoriev I.V."/>
            <person name="Lindberg D.R."/>
            <person name="Seaver E.C."/>
            <person name="Weisblat D.A."/>
            <person name="Putnam N.H."/>
            <person name="Rokhsar D.S."/>
        </authorList>
    </citation>
    <scope>NUCLEOTIDE SEQUENCE</scope>
    <source>
        <strain evidence="4 6">I ESC-2004</strain>
    </source>
</reference>
<accession>R7VFR9</accession>
<dbReference type="PANTHER" id="PTHR24193">
    <property type="entry name" value="ANKYRIN REPEAT PROTEIN"/>
    <property type="match status" value="1"/>
</dbReference>
<protein>
    <submittedName>
        <fullName evidence="4 5">Uncharacterized protein</fullName>
    </submittedName>
</protein>
<dbReference type="Pfam" id="PF12796">
    <property type="entry name" value="Ank_2"/>
    <property type="match status" value="1"/>
</dbReference>
<evidence type="ECO:0000313" key="5">
    <source>
        <dbReference type="EnsemblMetazoa" id="CapteP131552"/>
    </source>
</evidence>
<evidence type="ECO:0000256" key="2">
    <source>
        <dbReference type="ARBA" id="ARBA00023043"/>
    </source>
</evidence>
<dbReference type="GO" id="GO:0045944">
    <property type="term" value="P:positive regulation of transcription by RNA polymerase II"/>
    <property type="evidence" value="ECO:0007669"/>
    <property type="project" value="TreeGrafter"/>
</dbReference>
<dbReference type="EMBL" id="AMQN01038079">
    <property type="status" value="NOT_ANNOTATED_CDS"/>
    <property type="molecule type" value="Genomic_DNA"/>
</dbReference>
<dbReference type="SMART" id="SM00248">
    <property type="entry name" value="ANK"/>
    <property type="match status" value="2"/>
</dbReference>
<reference evidence="5" key="3">
    <citation type="submission" date="2015-06" db="UniProtKB">
        <authorList>
            <consortium name="EnsemblMetazoa"/>
        </authorList>
    </citation>
    <scope>IDENTIFICATION</scope>
</reference>
<organism evidence="4">
    <name type="scientific">Capitella teleta</name>
    <name type="common">Polychaete worm</name>
    <dbReference type="NCBI Taxonomy" id="283909"/>
    <lineage>
        <taxon>Eukaryota</taxon>
        <taxon>Metazoa</taxon>
        <taxon>Spiralia</taxon>
        <taxon>Lophotrochozoa</taxon>
        <taxon>Annelida</taxon>
        <taxon>Polychaeta</taxon>
        <taxon>Sedentaria</taxon>
        <taxon>Scolecida</taxon>
        <taxon>Capitellidae</taxon>
        <taxon>Capitella</taxon>
    </lineage>
</organism>
<evidence type="ECO:0000256" key="3">
    <source>
        <dbReference type="PROSITE-ProRule" id="PRU00023"/>
    </source>
</evidence>
<dbReference type="PROSITE" id="PS50297">
    <property type="entry name" value="ANK_REP_REGION"/>
    <property type="match status" value="1"/>
</dbReference>
<feature type="repeat" description="ANK" evidence="3">
    <location>
        <begin position="57"/>
        <end position="89"/>
    </location>
</feature>
<dbReference type="InterPro" id="IPR050663">
    <property type="entry name" value="Ankyrin-SOCS_Box"/>
</dbReference>
<keyword evidence="1" id="KW-0677">Repeat</keyword>
<sequence>MYDKLLTLFLDARLDPTEPDCHGASLLHHAAGSGSCKALERLIGHCGQHSVNNIDIYKSTPLHYAVAANQKETAEILMRSGSNKDARDCKGRTALDLAKLFGSENIMQLL</sequence>
<keyword evidence="2 3" id="KW-0040">ANK repeat</keyword>
<gene>
    <name evidence="4" type="ORF">CAPTEDRAFT_131552</name>
</gene>
<dbReference type="PROSITE" id="PS50088">
    <property type="entry name" value="ANK_REPEAT"/>
    <property type="match status" value="1"/>
</dbReference>
<feature type="non-terminal residue" evidence="4">
    <location>
        <position position="110"/>
    </location>
</feature>
<evidence type="ECO:0000313" key="6">
    <source>
        <dbReference type="Proteomes" id="UP000014760"/>
    </source>
</evidence>
<dbReference type="AlphaFoldDB" id="R7VFR9"/>
<dbReference type="EMBL" id="KB293993">
    <property type="protein sequence ID" value="ELU15141.1"/>
    <property type="molecule type" value="Genomic_DNA"/>
</dbReference>
<dbReference type="Gene3D" id="1.25.40.20">
    <property type="entry name" value="Ankyrin repeat-containing domain"/>
    <property type="match status" value="1"/>
</dbReference>
<name>R7VFR9_CAPTE</name>